<dbReference type="GO" id="GO:0005576">
    <property type="term" value="C:extracellular region"/>
    <property type="evidence" value="ECO:0007669"/>
    <property type="project" value="InterPro"/>
</dbReference>
<dbReference type="HOGENOM" id="CLU_892131_0_0_1"/>
<evidence type="ECO:0000313" key="3">
    <source>
        <dbReference type="EnsemblMetazoa" id="CPIJ014193-PA"/>
    </source>
</evidence>
<dbReference type="GO" id="GO:0008061">
    <property type="term" value="F:chitin binding"/>
    <property type="evidence" value="ECO:0007669"/>
    <property type="project" value="InterPro"/>
</dbReference>
<dbReference type="InterPro" id="IPR036508">
    <property type="entry name" value="Chitin-bd_dom_sf"/>
</dbReference>
<dbReference type="EMBL" id="DS232315">
    <property type="protein sequence ID" value="EDS39892.1"/>
    <property type="molecule type" value="Genomic_DNA"/>
</dbReference>
<keyword evidence="4" id="KW-1185">Reference proteome</keyword>
<evidence type="ECO:0000313" key="4">
    <source>
        <dbReference type="Proteomes" id="UP000002320"/>
    </source>
</evidence>
<dbReference type="KEGG" id="cqu:CpipJ_CPIJ014193"/>
<dbReference type="EnsemblMetazoa" id="CPIJ014193-RA">
    <property type="protein sequence ID" value="CPIJ014193-PA"/>
    <property type="gene ID" value="CPIJ014193"/>
</dbReference>
<dbReference type="AlphaFoldDB" id="B0X3K0"/>
<name>B0X3K0_CULQU</name>
<feature type="domain" description="Chitin-binding type-2" evidence="1">
    <location>
        <begin position="32"/>
        <end position="89"/>
    </location>
</feature>
<dbReference type="Pfam" id="PF01607">
    <property type="entry name" value="CBM_14"/>
    <property type="match status" value="1"/>
</dbReference>
<sequence>MTRKACPLDKPYCNKNVCSTTISSEYGCTPEPLKCTGIGFYPDPKACQFYHYCEAVGEPSTVYDCQPNNVFNAATHMCKQKKLTADCVTVTCDPGKIFQTYGTSKTYFAYCSGSEIEMLKCDTNYVFNGSGCVFQCPKEGNFAHHDPKKFYECVYSGTKLVAMEISCPGGKEFDAVFCRVPGVTAGGFTAVTRQRSVVFDLRSYPDSLREVRGLVYRYVVMFWVFCRVPGVMVGGSTAVLCRVPGVTAGGSTAVTRQRSYPDSLREVRELVYRYVVMFYVLCKVPGVTAGESTAVFCRVPGVTAGGSTAVTR</sequence>
<dbReference type="PROSITE" id="PS50940">
    <property type="entry name" value="CHIT_BIND_II"/>
    <property type="match status" value="1"/>
</dbReference>
<dbReference type="Gene3D" id="2.170.140.10">
    <property type="entry name" value="Chitin binding domain"/>
    <property type="match status" value="1"/>
</dbReference>
<dbReference type="eggNOG" id="ENOG502SZ8Y">
    <property type="taxonomic scope" value="Eukaryota"/>
</dbReference>
<dbReference type="VEuPathDB" id="VectorBase:CPIJ014193"/>
<dbReference type="SMART" id="SM00494">
    <property type="entry name" value="ChtBD2"/>
    <property type="match status" value="2"/>
</dbReference>
<dbReference type="InParanoid" id="B0X3K0"/>
<reference evidence="2" key="1">
    <citation type="submission" date="2007-03" db="EMBL/GenBank/DDBJ databases">
        <title>Annotation of Culex pipiens quinquefasciatus.</title>
        <authorList>
            <consortium name="The Broad Institute Genome Sequencing Platform"/>
            <person name="Atkinson P.W."/>
            <person name="Hemingway J."/>
            <person name="Christensen B.M."/>
            <person name="Higgs S."/>
            <person name="Kodira C."/>
            <person name="Hannick L."/>
            <person name="Megy K."/>
            <person name="O'Leary S."/>
            <person name="Pearson M."/>
            <person name="Haas B.J."/>
            <person name="Mauceli E."/>
            <person name="Wortman J.R."/>
            <person name="Lee N.H."/>
            <person name="Guigo R."/>
            <person name="Stanke M."/>
            <person name="Alvarado L."/>
            <person name="Amedeo P."/>
            <person name="Antoine C.H."/>
            <person name="Arensburger P."/>
            <person name="Bidwell S.L."/>
            <person name="Crawford M."/>
            <person name="Camaro F."/>
            <person name="Devon K."/>
            <person name="Engels R."/>
            <person name="Hammond M."/>
            <person name="Howarth C."/>
            <person name="Koehrsen M."/>
            <person name="Lawson D."/>
            <person name="Montgomery P."/>
            <person name="Nene V."/>
            <person name="Nusbaum C."/>
            <person name="Puiu D."/>
            <person name="Romero-Severson J."/>
            <person name="Severson D.W."/>
            <person name="Shumway M."/>
            <person name="Sisk P."/>
            <person name="Stolte C."/>
            <person name="Zeng Q."/>
            <person name="Eisenstadt E."/>
            <person name="Fraser-Liggett C."/>
            <person name="Strausberg R."/>
            <person name="Galagan J."/>
            <person name="Birren B."/>
            <person name="Collins F.H."/>
        </authorList>
    </citation>
    <scope>NUCLEOTIDE SEQUENCE [LARGE SCALE GENOMIC DNA]</scope>
    <source>
        <strain evidence="2">JHB</strain>
    </source>
</reference>
<accession>B0X3K0</accession>
<dbReference type="VEuPathDB" id="VectorBase:CQUJHB003476"/>
<dbReference type="SUPFAM" id="SSF57625">
    <property type="entry name" value="Invertebrate chitin-binding proteins"/>
    <property type="match status" value="1"/>
</dbReference>
<evidence type="ECO:0000313" key="2">
    <source>
        <dbReference type="EMBL" id="EDS39892.1"/>
    </source>
</evidence>
<dbReference type="OrthoDB" id="7757432at2759"/>
<dbReference type="Proteomes" id="UP000002320">
    <property type="component" value="Unassembled WGS sequence"/>
</dbReference>
<gene>
    <name evidence="3" type="primary">6047124</name>
    <name evidence="2" type="ORF">CpipJ_CPIJ014193</name>
</gene>
<evidence type="ECO:0000259" key="1">
    <source>
        <dbReference type="PROSITE" id="PS50940"/>
    </source>
</evidence>
<protein>
    <recommendedName>
        <fullName evidence="1">Chitin-binding type-2 domain-containing protein</fullName>
    </recommendedName>
</protein>
<organism>
    <name type="scientific">Culex quinquefasciatus</name>
    <name type="common">Southern house mosquito</name>
    <name type="synonym">Culex pungens</name>
    <dbReference type="NCBI Taxonomy" id="7176"/>
    <lineage>
        <taxon>Eukaryota</taxon>
        <taxon>Metazoa</taxon>
        <taxon>Ecdysozoa</taxon>
        <taxon>Arthropoda</taxon>
        <taxon>Hexapoda</taxon>
        <taxon>Insecta</taxon>
        <taxon>Pterygota</taxon>
        <taxon>Neoptera</taxon>
        <taxon>Endopterygota</taxon>
        <taxon>Diptera</taxon>
        <taxon>Nematocera</taxon>
        <taxon>Culicoidea</taxon>
        <taxon>Culicidae</taxon>
        <taxon>Culicinae</taxon>
        <taxon>Culicini</taxon>
        <taxon>Culex</taxon>
        <taxon>Culex</taxon>
    </lineage>
</organism>
<reference evidence="3" key="2">
    <citation type="submission" date="2020-05" db="UniProtKB">
        <authorList>
            <consortium name="EnsemblMetazoa"/>
        </authorList>
    </citation>
    <scope>IDENTIFICATION</scope>
    <source>
        <strain evidence="3">JHB</strain>
    </source>
</reference>
<proteinExistence type="predicted"/>
<dbReference type="InterPro" id="IPR002557">
    <property type="entry name" value="Chitin-bd_dom"/>
</dbReference>